<evidence type="ECO:0000259" key="2">
    <source>
        <dbReference type="Pfam" id="PF23572"/>
    </source>
</evidence>
<protein>
    <recommendedName>
        <fullName evidence="5">GH3 auxin-responsive promoter</fullName>
    </recommendedName>
</protein>
<proteinExistence type="predicted"/>
<comment type="caution">
    <text evidence="3">The sequence shown here is derived from an EMBL/GenBank/DDBJ whole genome shotgun (WGS) entry which is preliminary data.</text>
</comment>
<feature type="domain" description="GH3 C-terminal" evidence="2">
    <location>
        <begin position="356"/>
        <end position="469"/>
    </location>
</feature>
<gene>
    <name evidence="3" type="ORF">CK503_01255</name>
</gene>
<evidence type="ECO:0000313" key="4">
    <source>
        <dbReference type="Proteomes" id="UP000218831"/>
    </source>
</evidence>
<dbReference type="Gene3D" id="3.40.50.12780">
    <property type="entry name" value="N-terminal domain of ligase-like"/>
    <property type="match status" value="1"/>
</dbReference>
<dbReference type="RefSeq" id="WP_095604961.1">
    <property type="nucleotide sequence ID" value="NZ_NSKE01000001.1"/>
</dbReference>
<dbReference type="AlphaFoldDB" id="A0A2A2GDK5"/>
<sequence>MSIKEIQQQQLIRLLKTAQNTEFGQQYDLQSINAFDEFTDRIPISFYDDIKLQIKELKQGKSNIFWPGKVNKYAVSAGTSGEGKHLPLTDARLESDRNFMQKVVLNYLKKNPNIFDLWGKHISIPGTLEEKDGFQIGEISAYTAQQAPWWLTPFQLIDPIKLSQLPFNQKVNQTVDEALDSDIRVITAVPSWILTMFKEVLDRTGASSIREVWPNLTLLVCGGVKLANYKPHLEKLMDKPDVSFVETYGASEGYFSFTDDWNRTDMKLVADNGIFYEFIPNPLPDQDAMAVQETVPLWEVEPNTPYAMLVTTNSGLWRYTLNDIVEFTQTDPPRIKVMGRVSEMLDDYGEALYAYEAEEALKNISQEMDIEIGNFTIGATLQEGAAAPQHFWFIRTPEQLHRDTLDRLAQNIDREVREINRHYAIRRESNALGLPKVYSISQQQINNWLASKGKDKAQGKLPAILRDEEDIDFFK</sequence>
<dbReference type="EMBL" id="NSKE01000001">
    <property type="protein sequence ID" value="PAU95716.1"/>
    <property type="molecule type" value="Genomic_DNA"/>
</dbReference>
<dbReference type="InterPro" id="IPR055378">
    <property type="entry name" value="GH3_C"/>
</dbReference>
<dbReference type="InterPro" id="IPR004993">
    <property type="entry name" value="GH3"/>
</dbReference>
<keyword evidence="4" id="KW-1185">Reference proteome</keyword>
<dbReference type="PANTHER" id="PTHR31901:SF9">
    <property type="entry name" value="GH3 DOMAIN-CONTAINING PROTEIN"/>
    <property type="match status" value="1"/>
</dbReference>
<dbReference type="Pfam" id="PF23571">
    <property type="entry name" value="GH3_M"/>
    <property type="match status" value="1"/>
</dbReference>
<evidence type="ECO:0000259" key="1">
    <source>
        <dbReference type="Pfam" id="PF23571"/>
    </source>
</evidence>
<accession>A0A2A2GDK5</accession>
<dbReference type="PANTHER" id="PTHR31901">
    <property type="entry name" value="GH3 DOMAIN-CONTAINING PROTEIN"/>
    <property type="match status" value="1"/>
</dbReference>
<evidence type="ECO:0000313" key="3">
    <source>
        <dbReference type="EMBL" id="PAU95716.1"/>
    </source>
</evidence>
<name>A0A2A2GDK5_9BACT</name>
<dbReference type="InterPro" id="IPR042099">
    <property type="entry name" value="ANL_N_sf"/>
</dbReference>
<dbReference type="Pfam" id="PF23572">
    <property type="entry name" value="GH3_C"/>
    <property type="match status" value="1"/>
</dbReference>
<dbReference type="Pfam" id="PF03321">
    <property type="entry name" value="GH3"/>
    <property type="match status" value="1"/>
</dbReference>
<dbReference type="GO" id="GO:0005737">
    <property type="term" value="C:cytoplasm"/>
    <property type="evidence" value="ECO:0007669"/>
    <property type="project" value="TreeGrafter"/>
</dbReference>
<dbReference type="GO" id="GO:0016881">
    <property type="term" value="F:acid-amino acid ligase activity"/>
    <property type="evidence" value="ECO:0007669"/>
    <property type="project" value="TreeGrafter"/>
</dbReference>
<evidence type="ECO:0008006" key="5">
    <source>
        <dbReference type="Google" id="ProtNLM"/>
    </source>
</evidence>
<dbReference type="InterPro" id="IPR055377">
    <property type="entry name" value="GH3_M"/>
</dbReference>
<dbReference type="SUPFAM" id="SSF56801">
    <property type="entry name" value="Acetyl-CoA synthetase-like"/>
    <property type="match status" value="1"/>
</dbReference>
<feature type="domain" description="GH3 middle" evidence="1">
    <location>
        <begin position="269"/>
        <end position="340"/>
    </location>
</feature>
<dbReference type="OrthoDB" id="5678283at2"/>
<reference evidence="3 4" key="1">
    <citation type="submission" date="2017-08" db="EMBL/GenBank/DDBJ databases">
        <title>Aliifodinibius alkalisoli sp. nov., isolated from saline alkaline soil.</title>
        <authorList>
            <person name="Liu D."/>
            <person name="Zhang G."/>
        </authorList>
    </citation>
    <scope>NUCLEOTIDE SEQUENCE [LARGE SCALE GENOMIC DNA]</scope>
    <source>
        <strain evidence="3 4">WN023</strain>
    </source>
</reference>
<organism evidence="3 4">
    <name type="scientific">Fodinibius salipaludis</name>
    <dbReference type="NCBI Taxonomy" id="2032627"/>
    <lineage>
        <taxon>Bacteria</taxon>
        <taxon>Pseudomonadati</taxon>
        <taxon>Balneolota</taxon>
        <taxon>Balneolia</taxon>
        <taxon>Balneolales</taxon>
        <taxon>Balneolaceae</taxon>
        <taxon>Fodinibius</taxon>
    </lineage>
</organism>
<dbReference type="Proteomes" id="UP000218831">
    <property type="component" value="Unassembled WGS sequence"/>
</dbReference>